<dbReference type="Pfam" id="PF07221">
    <property type="entry name" value="GlcNAc_2-epim"/>
    <property type="match status" value="1"/>
</dbReference>
<sequence length="377" mass="43647">MGKEWNNWTSTQALPLWANQGFDSKRFLYYERLNWDGSAVNVEHLRLMVQARQVVTYCRAALDNIYDASENAVRCIDVLERLYYQRDGLPGWIFALAPDGTPSNTTRDLYAHAFILLAYAWAYRLTGNNHYKQTARQTAGEVQHIFGASNKGFHDMAPAQSTIRSQNPHMHLLEAYLALFEVTSEPFYLDQAEKLVELALEHFICKKSDMLLEFFKSDWSSQEEWGENRVEPGHLFEWSWLLEEYRRLTNQNASNDDRIHDAAEKLFLRGYQKGTDKKTGIVFDAMTERGVISERSTRIWPQTELMRLLCQRYNAGSSTQNIDFLQLASKSFFQCYIPEKLSGGWVDRLDQASQPLVDYMPASSLYHIYGAARELIL</sequence>
<keyword evidence="2 3" id="KW-0413">Isomerase</keyword>
<gene>
    <name evidence="3" type="ORF">E3D00_01475</name>
</gene>
<evidence type="ECO:0000256" key="2">
    <source>
        <dbReference type="ARBA" id="ARBA00023235"/>
    </source>
</evidence>
<evidence type="ECO:0000313" key="4">
    <source>
        <dbReference type="Proteomes" id="UP000316313"/>
    </source>
</evidence>
<dbReference type="GO" id="GO:0016853">
    <property type="term" value="F:isomerase activity"/>
    <property type="evidence" value="ECO:0007669"/>
    <property type="project" value="UniProtKB-KW"/>
</dbReference>
<dbReference type="OrthoDB" id="9806359at2"/>
<dbReference type="InterPro" id="IPR008928">
    <property type="entry name" value="6-hairpin_glycosidase_sf"/>
</dbReference>
<dbReference type="SUPFAM" id="SSF48208">
    <property type="entry name" value="Six-hairpin glycosidases"/>
    <property type="match status" value="1"/>
</dbReference>
<dbReference type="AlphaFoldDB" id="A0A4Y6UMN8"/>
<name>A0A4Y6UMN8_9PROT</name>
<evidence type="ECO:0000313" key="3">
    <source>
        <dbReference type="EMBL" id="QDH17938.1"/>
    </source>
</evidence>
<dbReference type="InterPro" id="IPR010819">
    <property type="entry name" value="AGE/CE"/>
</dbReference>
<organism evidence="3 4">
    <name type="scientific">Swingsia samuiensis</name>
    <dbReference type="NCBI Taxonomy" id="1293412"/>
    <lineage>
        <taxon>Bacteria</taxon>
        <taxon>Pseudomonadati</taxon>
        <taxon>Pseudomonadota</taxon>
        <taxon>Alphaproteobacteria</taxon>
        <taxon>Acetobacterales</taxon>
        <taxon>Acetobacteraceae</taxon>
        <taxon>Swingsia</taxon>
    </lineage>
</organism>
<accession>A0A4Y6UMN8</accession>
<reference evidence="3 4" key="1">
    <citation type="submission" date="2019-03" db="EMBL/GenBank/DDBJ databases">
        <title>The complete genome sequence of Swingsia samuiensis NBRC107927(T).</title>
        <authorList>
            <person name="Chua K.-O."/>
            <person name="Chan K.-G."/>
            <person name="See-Too W.-S."/>
        </authorList>
    </citation>
    <scope>NUCLEOTIDE SEQUENCE [LARGE SCALE GENOMIC DNA]</scope>
    <source>
        <strain evidence="3 4">AH83</strain>
    </source>
</reference>
<protein>
    <submittedName>
        <fullName evidence="3">Mannose-6-phosphate isomerase</fullName>
    </submittedName>
</protein>
<dbReference type="InterPro" id="IPR012341">
    <property type="entry name" value="6hp_glycosidase-like_sf"/>
</dbReference>
<proteinExistence type="inferred from homology"/>
<dbReference type="GO" id="GO:0005975">
    <property type="term" value="P:carbohydrate metabolic process"/>
    <property type="evidence" value="ECO:0007669"/>
    <property type="project" value="InterPro"/>
</dbReference>
<dbReference type="PANTHER" id="PTHR15108">
    <property type="entry name" value="N-ACYLGLUCOSAMINE-2-EPIMERASE"/>
    <property type="match status" value="1"/>
</dbReference>
<comment type="similarity">
    <text evidence="1">Belongs to the N-acylglucosamine 2-epimerase family.</text>
</comment>
<keyword evidence="4" id="KW-1185">Reference proteome</keyword>
<dbReference type="Proteomes" id="UP000316313">
    <property type="component" value="Chromosome"/>
</dbReference>
<dbReference type="KEGG" id="ssam:E3D00_01475"/>
<dbReference type="Gene3D" id="1.50.10.10">
    <property type="match status" value="1"/>
</dbReference>
<evidence type="ECO:0000256" key="1">
    <source>
        <dbReference type="ARBA" id="ARBA00008558"/>
    </source>
</evidence>
<dbReference type="EMBL" id="CP038141">
    <property type="protein sequence ID" value="QDH17938.1"/>
    <property type="molecule type" value="Genomic_DNA"/>
</dbReference>